<evidence type="ECO:0000313" key="1">
    <source>
        <dbReference type="EMBL" id="NHO68516.1"/>
    </source>
</evidence>
<dbReference type="AlphaFoldDB" id="A0A9E5MQF3"/>
<evidence type="ECO:0000313" key="2">
    <source>
        <dbReference type="Proteomes" id="UP000787472"/>
    </source>
</evidence>
<organism evidence="1 2">
    <name type="scientific">Pseudomaricurvus hydrocarbonicus</name>
    <dbReference type="NCBI Taxonomy" id="1470433"/>
    <lineage>
        <taxon>Bacteria</taxon>
        <taxon>Pseudomonadati</taxon>
        <taxon>Pseudomonadota</taxon>
        <taxon>Gammaproteobacteria</taxon>
        <taxon>Cellvibrionales</taxon>
        <taxon>Cellvibrionaceae</taxon>
        <taxon>Pseudomaricurvus</taxon>
    </lineage>
</organism>
<dbReference type="EMBL" id="JAAONZ010000035">
    <property type="protein sequence ID" value="NHO68516.1"/>
    <property type="molecule type" value="Genomic_DNA"/>
</dbReference>
<reference evidence="1" key="1">
    <citation type="submission" date="2020-03" db="EMBL/GenBank/DDBJ databases">
        <authorList>
            <person name="Guo F."/>
        </authorList>
    </citation>
    <scope>NUCLEOTIDE SEQUENCE</scope>
    <source>
        <strain evidence="1">JCM 30134</strain>
    </source>
</reference>
<proteinExistence type="predicted"/>
<comment type="caution">
    <text evidence="1">The sequence shown here is derived from an EMBL/GenBank/DDBJ whole genome shotgun (WGS) entry which is preliminary data.</text>
</comment>
<sequence>MPLHNLTEVNLRQYCKEAVEALEFWLRRVIDITLAPEFGVDYINAKSGPDNLHIIKKSVRDSIQSRASTNPGRYPRLVDAMLLDEEVDIICHPDLYRNFFKEYFEKSFPLGNDQLRNCLRKILEPRNNLAHANPISVRKAEQIICYSHDVIDSIKDRLKEKNLDREYNAPTIIKVSDSRGLVFHDAQIRRNNTGRGIIDLTNEQSASLRSGDTVGIEAEIDPSFSAEEYNVDWVFPEGVNAQKYNSNRRVVLSLTDDNVRVDFTIYCKVVSKKNWHRCGDVDDCVGITYKVLPQI</sequence>
<accession>A0A9E5MQF3</accession>
<evidence type="ECO:0008006" key="3">
    <source>
        <dbReference type="Google" id="ProtNLM"/>
    </source>
</evidence>
<dbReference type="Proteomes" id="UP000787472">
    <property type="component" value="Unassembled WGS sequence"/>
</dbReference>
<keyword evidence="2" id="KW-1185">Reference proteome</keyword>
<name>A0A9E5MQF3_9GAMM</name>
<gene>
    <name evidence="1" type="ORF">G8770_23435</name>
</gene>
<protein>
    <recommendedName>
        <fullName evidence="3">Swt1-like HEPN domain-containing protein</fullName>
    </recommendedName>
</protein>